<dbReference type="InterPro" id="IPR011613">
    <property type="entry name" value="GH15-like"/>
</dbReference>
<comment type="caution">
    <text evidence="3">The sequence shown here is derived from an EMBL/GenBank/DDBJ whole genome shotgun (WGS) entry which is preliminary data.</text>
</comment>
<dbReference type="SUPFAM" id="SSF48208">
    <property type="entry name" value="Six-hairpin glycosidases"/>
    <property type="match status" value="1"/>
</dbReference>
<feature type="domain" description="Trehalase-like N-terminal" evidence="2">
    <location>
        <begin position="9"/>
        <end position="172"/>
    </location>
</feature>
<name>A0ABT7SJH4_9CELL</name>
<dbReference type="InterPro" id="IPR012341">
    <property type="entry name" value="6hp_glycosidase-like_sf"/>
</dbReference>
<dbReference type="Pfam" id="PF00723">
    <property type="entry name" value="Glyco_hydro_15"/>
    <property type="match status" value="1"/>
</dbReference>
<keyword evidence="3" id="KW-0378">Hydrolase</keyword>
<sequence length="605" mass="67479">MSDNDPDLVPISEYAVLGDGSTAALVSRRGSIDWLCLPGFDSAACFARLLGTRENGHWLLTVPTATRVTRRYVAESFVLETTYEAPTGTAVVLEAMPLGDGRSDVVRRIECTSGHVEVEHRWVVRFGYGGIEPWVSRLTDERGEDAIRAIAGPDSLILRGDRLPIAADRHHEDHFTLARGEVVELALTWVPSWQPVPERLTIDDRLDHTRVQWGLWARSCAYEGSYREAVIRSLLVLRLLTDAETGGIVAAATTSLPEDFGGERNWDYRYCWLRDAALTIEALVEHGYRDEATQWRGWLLRAVAGDPADLQIMYRVDGGRDIPERELSHLAGYAGSTPVRVGNLAVGQVQNDVLGEVMCALETAREDGIDETTDSWSLQRHLVDELLQHWRDPDRGIWEVRGDPRHFTHSKVMAWAAVDRAVRAAEKHDLDAPLERWRRERDAIHADVLEHGWSDERGTFVQSYGAEHVDAALLQLVIVGFLPPDDERLRSTVAAIRRDLEVAPGLLRRYETEKSDDGVAGDEHPFLACSFWLADALARLDDIDAATDVLDTVIGLANDVGLLAEQFDPRGRRMAGNVPQALSHLALVRAVHSHDLALERAGRRD</sequence>
<evidence type="ECO:0000259" key="1">
    <source>
        <dbReference type="Pfam" id="PF00723"/>
    </source>
</evidence>
<gene>
    <name evidence="3" type="ORF">QRT04_15445</name>
</gene>
<dbReference type="PANTHER" id="PTHR31616">
    <property type="entry name" value="TREHALASE"/>
    <property type="match status" value="1"/>
</dbReference>
<dbReference type="GO" id="GO:0016787">
    <property type="term" value="F:hydrolase activity"/>
    <property type="evidence" value="ECO:0007669"/>
    <property type="project" value="UniProtKB-KW"/>
</dbReference>
<dbReference type="Proteomes" id="UP001529338">
    <property type="component" value="Unassembled WGS sequence"/>
</dbReference>
<keyword evidence="4" id="KW-1185">Reference proteome</keyword>
<feature type="domain" description="GH15-like" evidence="1">
    <location>
        <begin position="224"/>
        <end position="591"/>
    </location>
</feature>
<reference evidence="3 4" key="1">
    <citation type="submission" date="2023-06" db="EMBL/GenBank/DDBJ databases">
        <title>Cellulomonas sp. MW4 Whole genome sequence.</title>
        <authorList>
            <person name="Park S."/>
        </authorList>
    </citation>
    <scope>NUCLEOTIDE SEQUENCE [LARGE SCALE GENOMIC DNA]</scope>
    <source>
        <strain evidence="3 4">MW4</strain>
    </source>
</reference>
<organism evidence="3 4">
    <name type="scientific">Cellulomonas alba</name>
    <dbReference type="NCBI Taxonomy" id="3053467"/>
    <lineage>
        <taxon>Bacteria</taxon>
        <taxon>Bacillati</taxon>
        <taxon>Actinomycetota</taxon>
        <taxon>Actinomycetes</taxon>
        <taxon>Micrococcales</taxon>
        <taxon>Cellulomonadaceae</taxon>
        <taxon>Cellulomonas</taxon>
    </lineage>
</organism>
<accession>A0ABT7SJH4</accession>
<dbReference type="PANTHER" id="PTHR31616:SF0">
    <property type="entry name" value="GLUCAN 1,4-ALPHA-GLUCOSIDASE"/>
    <property type="match status" value="1"/>
</dbReference>
<evidence type="ECO:0000259" key="2">
    <source>
        <dbReference type="Pfam" id="PF19291"/>
    </source>
</evidence>
<proteinExistence type="predicted"/>
<dbReference type="Gene3D" id="1.50.10.10">
    <property type="match status" value="1"/>
</dbReference>
<protein>
    <submittedName>
        <fullName evidence="3">Glycoside hydrolase family 15 protein</fullName>
    </submittedName>
</protein>
<dbReference type="InterPro" id="IPR045582">
    <property type="entry name" value="Trehalase-like_N"/>
</dbReference>
<dbReference type="Pfam" id="PF19291">
    <property type="entry name" value="TREH_N"/>
    <property type="match status" value="1"/>
</dbReference>
<dbReference type="EMBL" id="JAUCGQ010000003">
    <property type="protein sequence ID" value="MDM7856332.1"/>
    <property type="molecule type" value="Genomic_DNA"/>
</dbReference>
<evidence type="ECO:0000313" key="4">
    <source>
        <dbReference type="Proteomes" id="UP001529338"/>
    </source>
</evidence>
<dbReference type="RefSeq" id="WP_289456490.1">
    <property type="nucleotide sequence ID" value="NZ_JAUCGQ010000003.1"/>
</dbReference>
<dbReference type="InterPro" id="IPR008928">
    <property type="entry name" value="6-hairpin_glycosidase_sf"/>
</dbReference>
<evidence type="ECO:0000313" key="3">
    <source>
        <dbReference type="EMBL" id="MDM7856332.1"/>
    </source>
</evidence>